<dbReference type="Gene3D" id="1.10.10.10">
    <property type="entry name" value="Winged helix-like DNA-binding domain superfamily/Winged helix DNA-binding domain"/>
    <property type="match status" value="1"/>
</dbReference>
<dbReference type="KEGG" id="pacr:FXN63_00230"/>
<feature type="domain" description="Response regulatory" evidence="9">
    <location>
        <begin position="2"/>
        <end position="116"/>
    </location>
</feature>
<sequence>MRILIVEDDRKAARLLSRGLQEEGFVVDMAHTVEEGDELARVTDYDLIVLDRMLHDRDGMELCRDLRASGIQTPVLMLTARDALADRVAGLNHGADDYLTKPYAFEELLARARALLRRSEITRPVVMAVADLSLDPVTHRVTRAGRTLDLTPKEYAILEILLRQAGEVVSRARLGERVWDVDQIGLDNLIDVHISNLRRKVDVTGLQPLIHTVRGRGFQLKEAGHERA</sequence>
<keyword evidence="3" id="KW-0902">Two-component regulatory system</keyword>
<name>A0A5C0AQX8_9BURK</name>
<dbReference type="GO" id="GO:0005829">
    <property type="term" value="C:cytosol"/>
    <property type="evidence" value="ECO:0007669"/>
    <property type="project" value="TreeGrafter"/>
</dbReference>
<proteinExistence type="predicted"/>
<dbReference type="InterPro" id="IPR016032">
    <property type="entry name" value="Sig_transdc_resp-reg_C-effctor"/>
</dbReference>
<evidence type="ECO:0000256" key="7">
    <source>
        <dbReference type="PROSITE-ProRule" id="PRU00169"/>
    </source>
</evidence>
<keyword evidence="5 8" id="KW-0238">DNA-binding</keyword>
<evidence type="ECO:0000256" key="3">
    <source>
        <dbReference type="ARBA" id="ARBA00023012"/>
    </source>
</evidence>
<reference evidence="11 12" key="1">
    <citation type="submission" date="2019-08" db="EMBL/GenBank/DDBJ databases">
        <title>Amphibian skin-associated Pigmentiphaga: genome sequence and occurrence across geography and hosts.</title>
        <authorList>
            <person name="Bletz M.C."/>
            <person name="Bunk B."/>
            <person name="Sproeer C."/>
            <person name="Biwer P."/>
            <person name="Reiter S."/>
            <person name="Rabemananjara F.C.E."/>
            <person name="Schulz S."/>
            <person name="Overmann J."/>
            <person name="Vences M."/>
        </authorList>
    </citation>
    <scope>NUCLEOTIDE SEQUENCE [LARGE SCALE GENOMIC DNA]</scope>
    <source>
        <strain evidence="11 12">Mada1488</strain>
    </source>
</reference>
<organism evidence="11 12">
    <name type="scientific">Pigmentiphaga aceris</name>
    <dbReference type="NCBI Taxonomy" id="1940612"/>
    <lineage>
        <taxon>Bacteria</taxon>
        <taxon>Pseudomonadati</taxon>
        <taxon>Pseudomonadota</taxon>
        <taxon>Betaproteobacteria</taxon>
        <taxon>Burkholderiales</taxon>
        <taxon>Alcaligenaceae</taxon>
        <taxon>Pigmentiphaga</taxon>
    </lineage>
</organism>
<dbReference type="AlphaFoldDB" id="A0A5C0AQX8"/>
<dbReference type="SMART" id="SM00448">
    <property type="entry name" value="REC"/>
    <property type="match status" value="1"/>
</dbReference>
<dbReference type="InterPro" id="IPR039420">
    <property type="entry name" value="WalR-like"/>
</dbReference>
<keyword evidence="4" id="KW-0805">Transcription regulation</keyword>
<dbReference type="EMBL" id="CP043046">
    <property type="protein sequence ID" value="QEI04438.1"/>
    <property type="molecule type" value="Genomic_DNA"/>
</dbReference>
<dbReference type="GO" id="GO:0000156">
    <property type="term" value="F:phosphorelay response regulator activity"/>
    <property type="evidence" value="ECO:0007669"/>
    <property type="project" value="TreeGrafter"/>
</dbReference>
<dbReference type="InterPro" id="IPR001867">
    <property type="entry name" value="OmpR/PhoB-type_DNA-bd"/>
</dbReference>
<dbReference type="Proteomes" id="UP000325161">
    <property type="component" value="Chromosome"/>
</dbReference>
<evidence type="ECO:0000259" key="10">
    <source>
        <dbReference type="PROSITE" id="PS51755"/>
    </source>
</evidence>
<accession>A0A5C0AQX8</accession>
<dbReference type="Pfam" id="PF00486">
    <property type="entry name" value="Trans_reg_C"/>
    <property type="match status" value="1"/>
</dbReference>
<evidence type="ECO:0000313" key="11">
    <source>
        <dbReference type="EMBL" id="QEI04438.1"/>
    </source>
</evidence>
<feature type="domain" description="OmpR/PhoB-type" evidence="10">
    <location>
        <begin position="124"/>
        <end position="222"/>
    </location>
</feature>
<protein>
    <submittedName>
        <fullName evidence="11">Response regulator transcription factor</fullName>
    </submittedName>
</protein>
<dbReference type="FunFam" id="1.10.10.10:FF:000005">
    <property type="entry name" value="Two-component system response regulator"/>
    <property type="match status" value="1"/>
</dbReference>
<dbReference type="GO" id="GO:0032993">
    <property type="term" value="C:protein-DNA complex"/>
    <property type="evidence" value="ECO:0007669"/>
    <property type="project" value="TreeGrafter"/>
</dbReference>
<dbReference type="FunFam" id="3.40.50.2300:FF:000001">
    <property type="entry name" value="DNA-binding response regulator PhoB"/>
    <property type="match status" value="1"/>
</dbReference>
<feature type="modified residue" description="4-aspartylphosphate" evidence="7">
    <location>
        <position position="51"/>
    </location>
</feature>
<keyword evidence="6" id="KW-0804">Transcription</keyword>
<dbReference type="InterPro" id="IPR011006">
    <property type="entry name" value="CheY-like_superfamily"/>
</dbReference>
<dbReference type="OrthoDB" id="9802426at2"/>
<evidence type="ECO:0000256" key="1">
    <source>
        <dbReference type="ARBA" id="ARBA00022539"/>
    </source>
</evidence>
<evidence type="ECO:0000259" key="9">
    <source>
        <dbReference type="PROSITE" id="PS50110"/>
    </source>
</evidence>
<evidence type="ECO:0000256" key="6">
    <source>
        <dbReference type="ARBA" id="ARBA00023163"/>
    </source>
</evidence>
<dbReference type="PANTHER" id="PTHR48111:SF22">
    <property type="entry name" value="REGULATOR OF RPOS"/>
    <property type="match status" value="1"/>
</dbReference>
<keyword evidence="1" id="KW-0104">Cadmium</keyword>
<dbReference type="PANTHER" id="PTHR48111">
    <property type="entry name" value="REGULATOR OF RPOS"/>
    <property type="match status" value="1"/>
</dbReference>
<dbReference type="PROSITE" id="PS50110">
    <property type="entry name" value="RESPONSE_REGULATORY"/>
    <property type="match status" value="1"/>
</dbReference>
<dbReference type="Pfam" id="PF00072">
    <property type="entry name" value="Response_reg"/>
    <property type="match status" value="1"/>
</dbReference>
<dbReference type="CDD" id="cd00383">
    <property type="entry name" value="trans_reg_C"/>
    <property type="match status" value="1"/>
</dbReference>
<dbReference type="SMART" id="SM00862">
    <property type="entry name" value="Trans_reg_C"/>
    <property type="match status" value="1"/>
</dbReference>
<dbReference type="SUPFAM" id="SSF52172">
    <property type="entry name" value="CheY-like"/>
    <property type="match status" value="1"/>
</dbReference>
<dbReference type="GO" id="GO:0006355">
    <property type="term" value="P:regulation of DNA-templated transcription"/>
    <property type="evidence" value="ECO:0007669"/>
    <property type="project" value="InterPro"/>
</dbReference>
<dbReference type="GO" id="GO:0000976">
    <property type="term" value="F:transcription cis-regulatory region binding"/>
    <property type="evidence" value="ECO:0007669"/>
    <property type="project" value="TreeGrafter"/>
</dbReference>
<evidence type="ECO:0000313" key="12">
    <source>
        <dbReference type="Proteomes" id="UP000325161"/>
    </source>
</evidence>
<dbReference type="InterPro" id="IPR001789">
    <property type="entry name" value="Sig_transdc_resp-reg_receiver"/>
</dbReference>
<keyword evidence="2 7" id="KW-0597">Phosphoprotein</keyword>
<dbReference type="CDD" id="cd19935">
    <property type="entry name" value="REC_OmpR_CusR-like"/>
    <property type="match status" value="1"/>
</dbReference>
<evidence type="ECO:0000256" key="8">
    <source>
        <dbReference type="PROSITE-ProRule" id="PRU01091"/>
    </source>
</evidence>
<dbReference type="Gene3D" id="3.40.50.2300">
    <property type="match status" value="1"/>
</dbReference>
<dbReference type="SUPFAM" id="SSF46894">
    <property type="entry name" value="C-terminal effector domain of the bipartite response regulators"/>
    <property type="match status" value="1"/>
</dbReference>
<dbReference type="InterPro" id="IPR036388">
    <property type="entry name" value="WH-like_DNA-bd_sf"/>
</dbReference>
<gene>
    <name evidence="11" type="ORF">FXN63_00230</name>
</gene>
<evidence type="ECO:0000256" key="5">
    <source>
        <dbReference type="ARBA" id="ARBA00023125"/>
    </source>
</evidence>
<dbReference type="PROSITE" id="PS51755">
    <property type="entry name" value="OMPR_PHOB"/>
    <property type="match status" value="1"/>
</dbReference>
<evidence type="ECO:0000256" key="4">
    <source>
        <dbReference type="ARBA" id="ARBA00023015"/>
    </source>
</evidence>
<dbReference type="Gene3D" id="6.10.250.690">
    <property type="match status" value="1"/>
</dbReference>
<dbReference type="RefSeq" id="WP_148811736.1">
    <property type="nucleotide sequence ID" value="NZ_CP043046.1"/>
</dbReference>
<evidence type="ECO:0000256" key="2">
    <source>
        <dbReference type="ARBA" id="ARBA00022553"/>
    </source>
</evidence>
<feature type="DNA-binding region" description="OmpR/PhoB-type" evidence="8">
    <location>
        <begin position="124"/>
        <end position="222"/>
    </location>
</feature>
<keyword evidence="12" id="KW-1185">Reference proteome</keyword>